<reference evidence="2" key="1">
    <citation type="submission" date="2020-06" db="EMBL/GenBank/DDBJ databases">
        <authorList>
            <person name="Li T."/>
            <person name="Hu X."/>
            <person name="Zhang T."/>
            <person name="Song X."/>
            <person name="Zhang H."/>
            <person name="Dai N."/>
            <person name="Sheng W."/>
            <person name="Hou X."/>
            <person name="Wei L."/>
        </authorList>
    </citation>
    <scope>NUCLEOTIDE SEQUENCE</scope>
    <source>
        <strain evidence="2">G01</strain>
        <tissue evidence="2">Leaf</tissue>
    </source>
</reference>
<evidence type="ECO:0000313" key="2">
    <source>
        <dbReference type="EMBL" id="KAL0342893.1"/>
    </source>
</evidence>
<dbReference type="EMBL" id="JACGWK010000007">
    <property type="protein sequence ID" value="KAL0342893.1"/>
    <property type="molecule type" value="Genomic_DNA"/>
</dbReference>
<dbReference type="InterPro" id="IPR043128">
    <property type="entry name" value="Rev_trsase/Diguanyl_cyclase"/>
</dbReference>
<gene>
    <name evidence="2" type="ORF">Sangu_1176700</name>
</gene>
<reference evidence="2" key="2">
    <citation type="journal article" date="2024" name="Plant">
        <title>Genomic evolution and insights into agronomic trait innovations of Sesamum species.</title>
        <authorList>
            <person name="Miao H."/>
            <person name="Wang L."/>
            <person name="Qu L."/>
            <person name="Liu H."/>
            <person name="Sun Y."/>
            <person name="Le M."/>
            <person name="Wang Q."/>
            <person name="Wei S."/>
            <person name="Zheng Y."/>
            <person name="Lin W."/>
            <person name="Duan Y."/>
            <person name="Cao H."/>
            <person name="Xiong S."/>
            <person name="Wang X."/>
            <person name="Wei L."/>
            <person name="Li C."/>
            <person name="Ma Q."/>
            <person name="Ju M."/>
            <person name="Zhao R."/>
            <person name="Li G."/>
            <person name="Mu C."/>
            <person name="Tian Q."/>
            <person name="Mei H."/>
            <person name="Zhang T."/>
            <person name="Gao T."/>
            <person name="Zhang H."/>
        </authorList>
    </citation>
    <scope>NUCLEOTIDE SEQUENCE</scope>
    <source>
        <strain evidence="2">G01</strain>
    </source>
</reference>
<protein>
    <submittedName>
        <fullName evidence="2">Transposon Tf2-12 polyprotein</fullName>
    </submittedName>
</protein>
<dbReference type="Pfam" id="PF00078">
    <property type="entry name" value="RVT_1"/>
    <property type="match status" value="1"/>
</dbReference>
<dbReference type="InterPro" id="IPR000477">
    <property type="entry name" value="RT_dom"/>
</dbReference>
<dbReference type="AlphaFoldDB" id="A0AAW2NIT5"/>
<dbReference type="PANTHER" id="PTHR24559">
    <property type="entry name" value="TRANSPOSON TY3-I GAG-POL POLYPROTEIN"/>
    <property type="match status" value="1"/>
</dbReference>
<dbReference type="InterPro" id="IPR043502">
    <property type="entry name" value="DNA/RNA_pol_sf"/>
</dbReference>
<dbReference type="PANTHER" id="PTHR24559:SF444">
    <property type="entry name" value="REVERSE TRANSCRIPTASE DOMAIN-CONTAINING PROTEIN"/>
    <property type="match status" value="1"/>
</dbReference>
<proteinExistence type="predicted"/>
<dbReference type="Gene3D" id="3.30.70.270">
    <property type="match status" value="1"/>
</dbReference>
<comment type="caution">
    <text evidence="2">The sequence shown here is derived from an EMBL/GenBank/DDBJ whole genome shotgun (WGS) entry which is preliminary data.</text>
</comment>
<organism evidence="2">
    <name type="scientific">Sesamum angustifolium</name>
    <dbReference type="NCBI Taxonomy" id="2727405"/>
    <lineage>
        <taxon>Eukaryota</taxon>
        <taxon>Viridiplantae</taxon>
        <taxon>Streptophyta</taxon>
        <taxon>Embryophyta</taxon>
        <taxon>Tracheophyta</taxon>
        <taxon>Spermatophyta</taxon>
        <taxon>Magnoliopsida</taxon>
        <taxon>eudicotyledons</taxon>
        <taxon>Gunneridae</taxon>
        <taxon>Pentapetalae</taxon>
        <taxon>asterids</taxon>
        <taxon>lamiids</taxon>
        <taxon>Lamiales</taxon>
        <taxon>Pedaliaceae</taxon>
        <taxon>Sesamum</taxon>
    </lineage>
</organism>
<dbReference type="SUPFAM" id="SSF56672">
    <property type="entry name" value="DNA/RNA polymerases"/>
    <property type="match status" value="1"/>
</dbReference>
<accession>A0AAW2NIT5</accession>
<dbReference type="InterPro" id="IPR053134">
    <property type="entry name" value="RNA-dir_DNA_polymerase"/>
</dbReference>
<name>A0AAW2NIT5_9LAMI</name>
<feature type="domain" description="Reverse transcriptase" evidence="1">
    <location>
        <begin position="72"/>
        <end position="149"/>
    </location>
</feature>
<evidence type="ECO:0000259" key="1">
    <source>
        <dbReference type="Pfam" id="PF00078"/>
    </source>
</evidence>
<sequence>MIDLHGISPDVITHRLSVNPNAKPVNQAIKEEVDKLLKAKMQNVEFSGCVPRLQPNSIGSGRPRKNKLCHGPRSLLLLFGLKNAGVTYQHVNDMFQNQIGRKMEVYIDDVLVKSVKEQDHIKDLEECFQILKTFGMKLNLAKCTFRPNSIKEVQKLTGRLAALTRFISPSADKGLPFFKILRCVAKFEWNKTSQETFDELKSYYSKEVTTLLPISPSDRFDEPSFEISVSEPEALWKDGQVRGGVK</sequence>